<dbReference type="AlphaFoldDB" id="A0A0J6SUW9"/>
<organism evidence="3 4">
    <name type="scientific">Methylobacterium aquaticum</name>
    <dbReference type="NCBI Taxonomy" id="270351"/>
    <lineage>
        <taxon>Bacteria</taxon>
        <taxon>Pseudomonadati</taxon>
        <taxon>Pseudomonadota</taxon>
        <taxon>Alphaproteobacteria</taxon>
        <taxon>Hyphomicrobiales</taxon>
        <taxon>Methylobacteriaceae</taxon>
        <taxon>Methylobacterium</taxon>
    </lineage>
</organism>
<feature type="region of interest" description="Disordered" evidence="1">
    <location>
        <begin position="1"/>
        <end position="24"/>
    </location>
</feature>
<dbReference type="Pfam" id="PF18932">
    <property type="entry name" value="DUF5681"/>
    <property type="match status" value="1"/>
</dbReference>
<dbReference type="OrthoDB" id="2086138at2"/>
<dbReference type="Proteomes" id="UP000035929">
    <property type="component" value="Unassembled WGS sequence"/>
</dbReference>
<evidence type="ECO:0000313" key="4">
    <source>
        <dbReference type="Proteomes" id="UP000035929"/>
    </source>
</evidence>
<dbReference type="RefSeq" id="WP_048462735.1">
    <property type="nucleotide sequence ID" value="NZ_LABX01000036.1"/>
</dbReference>
<evidence type="ECO:0000259" key="2">
    <source>
        <dbReference type="Pfam" id="PF18932"/>
    </source>
</evidence>
<accession>A0A0J6SUW9</accession>
<dbReference type="PATRIC" id="fig|270351.6.peg.5184"/>
<comment type="caution">
    <text evidence="3">The sequence shown here is derived from an EMBL/GenBank/DDBJ whole genome shotgun (WGS) entry which is preliminary data.</text>
</comment>
<sequence length="140" mass="14661">MSKPGTFSKGQSGNPRGRPKGARHKTTVAMEALLEGEGQEITRKAIELAKNGDTVALRLCLERLIPVRKDRPIRFALPPIENPADLTKATSALLAAVAAGDLTPSEAAELGKLVDAHVKAVEAADFAERLAALEAKTGGA</sequence>
<proteinExistence type="predicted"/>
<feature type="domain" description="DUF5681" evidence="2">
    <location>
        <begin position="5"/>
        <end position="65"/>
    </location>
</feature>
<evidence type="ECO:0000256" key="1">
    <source>
        <dbReference type="SAM" id="MobiDB-lite"/>
    </source>
</evidence>
<gene>
    <name evidence="3" type="ORF">VP06_05050</name>
</gene>
<reference evidence="3 4" key="1">
    <citation type="submission" date="2015-03" db="EMBL/GenBank/DDBJ databases">
        <title>Genome sequencing of Methylobacterium aquaticum DSM16371 type strain.</title>
        <authorList>
            <person name="Chaudhry V."/>
            <person name="Patil P.B."/>
        </authorList>
    </citation>
    <scope>NUCLEOTIDE SEQUENCE [LARGE SCALE GENOMIC DNA]</scope>
    <source>
        <strain evidence="3 4">DSM 16371</strain>
    </source>
</reference>
<name>A0A0J6SUW9_9HYPH</name>
<dbReference type="EMBL" id="LABX01000036">
    <property type="protein sequence ID" value="KMO39065.1"/>
    <property type="molecule type" value="Genomic_DNA"/>
</dbReference>
<dbReference type="InterPro" id="IPR043736">
    <property type="entry name" value="DUF5681"/>
</dbReference>
<evidence type="ECO:0000313" key="3">
    <source>
        <dbReference type="EMBL" id="KMO39065.1"/>
    </source>
</evidence>
<protein>
    <recommendedName>
        <fullName evidence="2">DUF5681 domain-containing protein</fullName>
    </recommendedName>
</protein>